<dbReference type="InterPro" id="IPR023410">
    <property type="entry name" value="14-3-3_domain"/>
</dbReference>
<proteinExistence type="inferred from homology"/>
<evidence type="ECO:0000313" key="4">
    <source>
        <dbReference type="EMBL" id="CAE0674199.1"/>
    </source>
</evidence>
<feature type="site" description="Interaction with phosphoserine on interacting protein" evidence="2">
    <location>
        <position position="149"/>
    </location>
</feature>
<reference evidence="4" key="1">
    <citation type="submission" date="2021-01" db="EMBL/GenBank/DDBJ databases">
        <authorList>
            <person name="Corre E."/>
            <person name="Pelletier E."/>
            <person name="Niang G."/>
            <person name="Scheremetjew M."/>
            <person name="Finn R."/>
            <person name="Kale V."/>
            <person name="Holt S."/>
            <person name="Cochrane G."/>
            <person name="Meng A."/>
            <person name="Brown T."/>
            <person name="Cohen L."/>
        </authorList>
    </citation>
    <scope>NUCLEOTIDE SEQUENCE</scope>
    <source>
        <strain evidence="4">CCCM811</strain>
    </source>
</reference>
<protein>
    <recommendedName>
        <fullName evidence="3">14-3-3 domain-containing protein</fullName>
    </recommendedName>
</protein>
<dbReference type="PIRSF" id="PIRSF000868">
    <property type="entry name" value="14-3-3"/>
    <property type="match status" value="1"/>
</dbReference>
<comment type="similarity">
    <text evidence="1">Belongs to the 14-3-3 family.</text>
</comment>
<dbReference type="CDD" id="cd08774">
    <property type="entry name" value="14-3-3"/>
    <property type="match status" value="1"/>
</dbReference>
<evidence type="ECO:0000259" key="3">
    <source>
        <dbReference type="SMART" id="SM00101"/>
    </source>
</evidence>
<dbReference type="SUPFAM" id="SSF48445">
    <property type="entry name" value="14-3-3 protein"/>
    <property type="match status" value="1"/>
</dbReference>
<dbReference type="PRINTS" id="PR00305">
    <property type="entry name" value="1433ZETA"/>
</dbReference>
<evidence type="ECO:0000256" key="2">
    <source>
        <dbReference type="PIRSR" id="PIRSR000868-1"/>
    </source>
</evidence>
<gene>
    <name evidence="4" type="ORF">LGLO00237_LOCUS25973</name>
</gene>
<evidence type="ECO:0000256" key="1">
    <source>
        <dbReference type="ARBA" id="ARBA00006141"/>
    </source>
</evidence>
<dbReference type="InterPro" id="IPR000308">
    <property type="entry name" value="14-3-3"/>
</dbReference>
<dbReference type="AlphaFoldDB" id="A0A7S3Z7Z7"/>
<name>A0A7S3Z7Z7_9EUKA</name>
<dbReference type="Pfam" id="PF00244">
    <property type="entry name" value="14-3-3"/>
    <property type="match status" value="1"/>
</dbReference>
<dbReference type="SMART" id="SM00101">
    <property type="entry name" value="14_3_3"/>
    <property type="match status" value="1"/>
</dbReference>
<dbReference type="InterPro" id="IPR036815">
    <property type="entry name" value="14-3-3_dom_sf"/>
</dbReference>
<dbReference type="Gene3D" id="1.20.190.20">
    <property type="entry name" value="14-3-3 domain"/>
    <property type="match status" value="1"/>
</dbReference>
<dbReference type="PANTHER" id="PTHR18860">
    <property type="entry name" value="14-3-3 PROTEIN"/>
    <property type="match status" value="1"/>
</dbReference>
<feature type="site" description="Interaction with phosphoserine on interacting protein" evidence="2">
    <location>
        <position position="72"/>
    </location>
</feature>
<accession>A0A7S3Z7Z7</accession>
<feature type="domain" description="14-3-3" evidence="3">
    <location>
        <begin position="16"/>
        <end position="262"/>
    </location>
</feature>
<organism evidence="4">
    <name type="scientific">Lotharella globosa</name>
    <dbReference type="NCBI Taxonomy" id="91324"/>
    <lineage>
        <taxon>Eukaryota</taxon>
        <taxon>Sar</taxon>
        <taxon>Rhizaria</taxon>
        <taxon>Cercozoa</taxon>
        <taxon>Chlorarachniophyceae</taxon>
        <taxon>Lotharella</taxon>
    </lineage>
</organism>
<dbReference type="EMBL" id="HBIV01036333">
    <property type="protein sequence ID" value="CAE0674199.1"/>
    <property type="molecule type" value="Transcribed_RNA"/>
</dbReference>
<sequence length="263" mass="29926">MDKIIEDMRNSPDAIKHGVALVRCAEHSERYKDMCQLMRMVVDLKMAKNEDLDSEERNLLSVGYKNLVGAGRGSHRSINNRIDDDSKNTDLKTGYLDVISKETTSICKEVLKVLEDQLIPKAKELQKGGGEDAIQSLIFYLKMAGDYYRYLAELNKKDGYETKAKELYLEGTQLSEENLPPTDPIRLGLALNLSVCYYEILNNRKEACRIAKEAFDQAISKLDKLAEVQYKDATLIMQLLRDNLTLWTTSDNQDEDMTPVDAE</sequence>